<reference evidence="2 3" key="1">
    <citation type="submission" date="2019-12" db="EMBL/GenBank/DDBJ databases">
        <authorList>
            <person name="Sun J.-Q."/>
        </authorList>
    </citation>
    <scope>NUCLEOTIDE SEQUENCE [LARGE SCALE GENOMIC DNA]</scope>
    <source>
        <strain evidence="2 3">JCM 17928</strain>
    </source>
</reference>
<accession>A0A6N8HG36</accession>
<dbReference type="EMBL" id="WOWP01000053">
    <property type="protein sequence ID" value="MUV04692.1"/>
    <property type="molecule type" value="Genomic_DNA"/>
</dbReference>
<dbReference type="Proteomes" id="UP000433945">
    <property type="component" value="Unassembled WGS sequence"/>
</dbReference>
<evidence type="ECO:0000256" key="1">
    <source>
        <dbReference type="SAM" id="Phobius"/>
    </source>
</evidence>
<dbReference type="AlphaFoldDB" id="A0A6N8HG36"/>
<feature type="transmembrane region" description="Helical" evidence="1">
    <location>
        <begin position="40"/>
        <end position="59"/>
    </location>
</feature>
<keyword evidence="1" id="KW-1133">Transmembrane helix</keyword>
<evidence type="ECO:0000313" key="3">
    <source>
        <dbReference type="Proteomes" id="UP000433945"/>
    </source>
</evidence>
<feature type="transmembrane region" description="Helical" evidence="1">
    <location>
        <begin position="118"/>
        <end position="138"/>
    </location>
</feature>
<keyword evidence="3" id="KW-1185">Reference proteome</keyword>
<feature type="transmembrane region" description="Helical" evidence="1">
    <location>
        <begin position="65"/>
        <end position="84"/>
    </location>
</feature>
<dbReference type="RefSeq" id="WP_157484012.1">
    <property type="nucleotide sequence ID" value="NZ_WOWP01000053.1"/>
</dbReference>
<keyword evidence="1" id="KW-0472">Membrane</keyword>
<feature type="transmembrane region" description="Helical" evidence="1">
    <location>
        <begin position="150"/>
        <end position="172"/>
    </location>
</feature>
<keyword evidence="1" id="KW-0812">Transmembrane</keyword>
<evidence type="ECO:0000313" key="2">
    <source>
        <dbReference type="EMBL" id="MUV04692.1"/>
    </source>
</evidence>
<gene>
    <name evidence="2" type="ORF">GN157_13325</name>
</gene>
<protein>
    <submittedName>
        <fullName evidence="2">Uncharacterized protein</fullName>
    </submittedName>
</protein>
<proteinExistence type="predicted"/>
<name>A0A6N8HG36_9FLAO</name>
<dbReference type="OrthoDB" id="659392at2"/>
<sequence length="184" mass="21135">MNSYDEIKNQWDKRNVPLTPEKGVEEIIKKFALILKKQRISQMVLGCTIAVLIGFFFYISAYSHIQLLLGLGVMIGSLLIRVLIEYGTTIKKAKLPLGSSMAAYNEKLIAYYSARRRIHYYITPILFVSYVLGFVWLLPLFRQNLSSGMYSYILWSSIFIFAVLAVLIGVQIKRELSVLKKLKQ</sequence>
<organism evidence="2 3">
    <name type="scientific">Flavobacterium rakeshii</name>
    <dbReference type="NCBI Taxonomy" id="1038845"/>
    <lineage>
        <taxon>Bacteria</taxon>
        <taxon>Pseudomonadati</taxon>
        <taxon>Bacteroidota</taxon>
        <taxon>Flavobacteriia</taxon>
        <taxon>Flavobacteriales</taxon>
        <taxon>Flavobacteriaceae</taxon>
        <taxon>Flavobacterium</taxon>
    </lineage>
</organism>
<comment type="caution">
    <text evidence="2">The sequence shown here is derived from an EMBL/GenBank/DDBJ whole genome shotgun (WGS) entry which is preliminary data.</text>
</comment>